<evidence type="ECO:0000313" key="2">
    <source>
        <dbReference type="EMBL" id="KAF2729371.1"/>
    </source>
</evidence>
<gene>
    <name evidence="2" type="ORF">EJ04DRAFT_73959</name>
</gene>
<feature type="compositionally biased region" description="Basic and acidic residues" evidence="1">
    <location>
        <begin position="149"/>
        <end position="161"/>
    </location>
</feature>
<name>A0A9P4QR28_9PLEO</name>
<proteinExistence type="predicted"/>
<feature type="compositionally biased region" description="Low complexity" evidence="1">
    <location>
        <begin position="164"/>
        <end position="175"/>
    </location>
</feature>
<feature type="region of interest" description="Disordered" evidence="1">
    <location>
        <begin position="145"/>
        <end position="175"/>
    </location>
</feature>
<dbReference type="EMBL" id="ML996247">
    <property type="protein sequence ID" value="KAF2729371.1"/>
    <property type="molecule type" value="Genomic_DNA"/>
</dbReference>
<dbReference type="AlphaFoldDB" id="A0A9P4QR28"/>
<accession>A0A9P4QR28</accession>
<reference evidence="2" key="1">
    <citation type="journal article" date="2020" name="Stud. Mycol.">
        <title>101 Dothideomycetes genomes: a test case for predicting lifestyles and emergence of pathogens.</title>
        <authorList>
            <person name="Haridas S."/>
            <person name="Albert R."/>
            <person name="Binder M."/>
            <person name="Bloem J."/>
            <person name="Labutti K."/>
            <person name="Salamov A."/>
            <person name="Andreopoulos B."/>
            <person name="Baker S."/>
            <person name="Barry K."/>
            <person name="Bills G."/>
            <person name="Bluhm B."/>
            <person name="Cannon C."/>
            <person name="Castanera R."/>
            <person name="Culley D."/>
            <person name="Daum C."/>
            <person name="Ezra D."/>
            <person name="Gonzalez J."/>
            <person name="Henrissat B."/>
            <person name="Kuo A."/>
            <person name="Liang C."/>
            <person name="Lipzen A."/>
            <person name="Lutzoni F."/>
            <person name="Magnuson J."/>
            <person name="Mondo S."/>
            <person name="Nolan M."/>
            <person name="Ohm R."/>
            <person name="Pangilinan J."/>
            <person name="Park H.-J."/>
            <person name="Ramirez L."/>
            <person name="Alfaro M."/>
            <person name="Sun H."/>
            <person name="Tritt A."/>
            <person name="Yoshinaga Y."/>
            <person name="Zwiers L.-H."/>
            <person name="Turgeon B."/>
            <person name="Goodwin S."/>
            <person name="Spatafora J."/>
            <person name="Crous P."/>
            <person name="Grigoriev I."/>
        </authorList>
    </citation>
    <scope>NUCLEOTIDE SEQUENCE</scope>
    <source>
        <strain evidence="2">CBS 125425</strain>
    </source>
</reference>
<feature type="region of interest" description="Disordered" evidence="1">
    <location>
        <begin position="91"/>
        <end position="125"/>
    </location>
</feature>
<evidence type="ECO:0000256" key="1">
    <source>
        <dbReference type="SAM" id="MobiDB-lite"/>
    </source>
</evidence>
<organism evidence="2 3">
    <name type="scientific">Polyplosphaeria fusca</name>
    <dbReference type="NCBI Taxonomy" id="682080"/>
    <lineage>
        <taxon>Eukaryota</taxon>
        <taxon>Fungi</taxon>
        <taxon>Dikarya</taxon>
        <taxon>Ascomycota</taxon>
        <taxon>Pezizomycotina</taxon>
        <taxon>Dothideomycetes</taxon>
        <taxon>Pleosporomycetidae</taxon>
        <taxon>Pleosporales</taxon>
        <taxon>Tetraplosphaeriaceae</taxon>
        <taxon>Polyplosphaeria</taxon>
    </lineage>
</organism>
<protein>
    <submittedName>
        <fullName evidence="2">Uncharacterized protein</fullName>
    </submittedName>
</protein>
<keyword evidence="3" id="KW-1185">Reference proteome</keyword>
<evidence type="ECO:0000313" key="3">
    <source>
        <dbReference type="Proteomes" id="UP000799444"/>
    </source>
</evidence>
<dbReference type="Proteomes" id="UP000799444">
    <property type="component" value="Unassembled WGS sequence"/>
</dbReference>
<comment type="caution">
    <text evidence="2">The sequence shown here is derived from an EMBL/GenBank/DDBJ whole genome shotgun (WGS) entry which is preliminary data.</text>
</comment>
<sequence length="187" mass="19821">MWYDKASVDNLRGLSSATAIHLLCVLEGRGGSRRAWCRMRFRAGVGGSARAGKQGGAGSASGCGQECVAALRRGSVKTDKCVIKKREARRKLPSAVRDGTQPVGPVAQASSGHRTPARDPATFRKSNPSCRQILLNLPALRSRKGTTGRFERLGGPERRCETASGQSCPPSGSSMCSCLLPARPRAN</sequence>